<reference evidence="2 3" key="1">
    <citation type="journal article" date="2018" name="Evol. Lett.">
        <title>Horizontal gene cluster transfer increased hallucinogenic mushroom diversity.</title>
        <authorList>
            <person name="Reynolds H.T."/>
            <person name="Vijayakumar V."/>
            <person name="Gluck-Thaler E."/>
            <person name="Korotkin H.B."/>
            <person name="Matheny P.B."/>
            <person name="Slot J.C."/>
        </authorList>
    </citation>
    <scope>NUCLEOTIDE SEQUENCE [LARGE SCALE GENOMIC DNA]</scope>
    <source>
        <strain evidence="2 3">2631</strain>
    </source>
</reference>
<sequence>MSSHNRNPTGKNQHSAPKKDDPDILNAIMRYHKDGVASPSQMVSLLQAELGKSLSESSIKRRRLDLGVHSARSGIQKRLLSYQDKTQIVLNQLEKDPSNGQGLSNIKNHIAHDQGIHLLRDDISHIMHTHDPEGFRACEPGAKKIPRTARNPVGIHERWAGDGHDKLYKIGFPIWAVVDNASAKWLNGWVVPSNQMGDIIVYLFLCLVLEYKGIPLQFSTDCGSETTQLYGLVNALREIFFSDCDIAVVRAYEYLRSIHNVAIERSWLRLRVDFGDNAVIEYQKGPPFVNFDAEDPLHLQLSQWLWYRSEPVGI</sequence>
<dbReference type="OrthoDB" id="5392716at2759"/>
<dbReference type="PANTHER" id="PTHR46177">
    <property type="entry name" value="INTEGRASE CATALYTIC DOMAIN-CONTAINING PROTEIN"/>
    <property type="match status" value="1"/>
</dbReference>
<accession>A0A409XVV8</accession>
<dbReference type="Proteomes" id="UP000283269">
    <property type="component" value="Unassembled WGS sequence"/>
</dbReference>
<keyword evidence="3" id="KW-1185">Reference proteome</keyword>
<gene>
    <name evidence="2" type="ORF">CVT25_004622</name>
</gene>
<protein>
    <recommendedName>
        <fullName evidence="4">Integrase catalytic domain-containing protein</fullName>
    </recommendedName>
</protein>
<dbReference type="AlphaFoldDB" id="A0A409XVV8"/>
<proteinExistence type="predicted"/>
<name>A0A409XVV8_PSICY</name>
<dbReference type="InParanoid" id="A0A409XVV8"/>
<feature type="compositionally biased region" description="Polar residues" evidence="1">
    <location>
        <begin position="1"/>
        <end position="15"/>
    </location>
</feature>
<evidence type="ECO:0000256" key="1">
    <source>
        <dbReference type="SAM" id="MobiDB-lite"/>
    </source>
</evidence>
<feature type="region of interest" description="Disordered" evidence="1">
    <location>
        <begin position="1"/>
        <end position="21"/>
    </location>
</feature>
<evidence type="ECO:0000313" key="2">
    <source>
        <dbReference type="EMBL" id="PPQ94879.1"/>
    </source>
</evidence>
<dbReference type="STRING" id="93625.A0A409XVV8"/>
<dbReference type="PANTHER" id="PTHR46177:SF1">
    <property type="entry name" value="INTEGRASE CATALYTIC DOMAIN-CONTAINING PROTEIN"/>
    <property type="match status" value="1"/>
</dbReference>
<dbReference type="EMBL" id="NHYD01000209">
    <property type="protein sequence ID" value="PPQ94879.1"/>
    <property type="molecule type" value="Genomic_DNA"/>
</dbReference>
<evidence type="ECO:0008006" key="4">
    <source>
        <dbReference type="Google" id="ProtNLM"/>
    </source>
</evidence>
<organism evidence="2 3">
    <name type="scientific">Psilocybe cyanescens</name>
    <dbReference type="NCBI Taxonomy" id="93625"/>
    <lineage>
        <taxon>Eukaryota</taxon>
        <taxon>Fungi</taxon>
        <taxon>Dikarya</taxon>
        <taxon>Basidiomycota</taxon>
        <taxon>Agaricomycotina</taxon>
        <taxon>Agaricomycetes</taxon>
        <taxon>Agaricomycetidae</taxon>
        <taxon>Agaricales</taxon>
        <taxon>Agaricineae</taxon>
        <taxon>Strophariaceae</taxon>
        <taxon>Psilocybe</taxon>
    </lineage>
</organism>
<evidence type="ECO:0000313" key="3">
    <source>
        <dbReference type="Proteomes" id="UP000283269"/>
    </source>
</evidence>
<comment type="caution">
    <text evidence="2">The sequence shown here is derived from an EMBL/GenBank/DDBJ whole genome shotgun (WGS) entry which is preliminary data.</text>
</comment>